<feature type="transmembrane region" description="Helical" evidence="1">
    <location>
        <begin position="209"/>
        <end position="233"/>
    </location>
</feature>
<protein>
    <submittedName>
        <fullName evidence="2">Uncharacterized protein</fullName>
    </submittedName>
</protein>
<dbReference type="Proteomes" id="UP000192491">
    <property type="component" value="Unassembled WGS sequence"/>
</dbReference>
<comment type="caution">
    <text evidence="2">The sequence shown here is derived from an EMBL/GenBank/DDBJ whole genome shotgun (WGS) entry which is preliminary data.</text>
</comment>
<proteinExistence type="predicted"/>
<dbReference type="EMBL" id="MTEJ01000542">
    <property type="protein sequence ID" value="OQX01812.1"/>
    <property type="molecule type" value="Genomic_DNA"/>
</dbReference>
<evidence type="ECO:0000256" key="1">
    <source>
        <dbReference type="SAM" id="Phobius"/>
    </source>
</evidence>
<dbReference type="AlphaFoldDB" id="A0A1Y1QB46"/>
<keyword evidence="1" id="KW-0812">Transmembrane</keyword>
<evidence type="ECO:0000313" key="2">
    <source>
        <dbReference type="EMBL" id="OQX01812.1"/>
    </source>
</evidence>
<sequence>MEFLKIRRGTGQKRANGSGYAVPLYVTKTQRMGNTISEEAISTKRPILVTGAHDSGKSKWVDRLYENAAEIWGTKSKTAPLYLHTLRPLVAWSDEPDVEKWWEAKRQEEEKTDLNNARAPWKALKQYQRAETLPDYCKDTKAVLFIDDAHKLAGRKLQIARQCVLASRVFVIAASEEQRLPPNLRTVVMRRDPQIFRLNSEVAYDATNLLMWAFLVACLAAGWWEAAAVLGGLKALGTGRRAARAD</sequence>
<accession>A0A1Y1QB46</accession>
<reference evidence="2 3" key="1">
    <citation type="submission" date="2017-01" db="EMBL/GenBank/DDBJ databases">
        <title>Novel large sulfur bacteria in the metagenomes of groundwater-fed chemosynthetic microbial mats in the Lake Huron basin.</title>
        <authorList>
            <person name="Sharrar A.M."/>
            <person name="Flood B.E."/>
            <person name="Bailey J.V."/>
            <person name="Jones D.S."/>
            <person name="Biddanda B."/>
            <person name="Ruberg S.A."/>
            <person name="Marcus D.N."/>
            <person name="Dick G.J."/>
        </authorList>
    </citation>
    <scope>NUCLEOTIDE SEQUENCE [LARGE SCALE GENOMIC DNA]</scope>
    <source>
        <strain evidence="2">A8</strain>
    </source>
</reference>
<evidence type="ECO:0000313" key="3">
    <source>
        <dbReference type="Proteomes" id="UP000192491"/>
    </source>
</evidence>
<keyword evidence="1" id="KW-1133">Transmembrane helix</keyword>
<gene>
    <name evidence="2" type="ORF">BWK73_44810</name>
</gene>
<name>A0A1Y1QB46_9GAMM</name>
<organism evidence="2 3">
    <name type="scientific">Thiothrix lacustris</name>
    <dbReference type="NCBI Taxonomy" id="525917"/>
    <lineage>
        <taxon>Bacteria</taxon>
        <taxon>Pseudomonadati</taxon>
        <taxon>Pseudomonadota</taxon>
        <taxon>Gammaproteobacteria</taxon>
        <taxon>Thiotrichales</taxon>
        <taxon>Thiotrichaceae</taxon>
        <taxon>Thiothrix</taxon>
    </lineage>
</organism>
<keyword evidence="1" id="KW-0472">Membrane</keyword>